<dbReference type="PATRIC" id="fig|291169.3.peg.2047"/>
<dbReference type="GO" id="GO:0003677">
    <property type="term" value="F:DNA binding"/>
    <property type="evidence" value="ECO:0007669"/>
    <property type="project" value="InterPro"/>
</dbReference>
<accession>A0A1E3GS54</accession>
<dbReference type="Pfam" id="PF02560">
    <property type="entry name" value="Cyanate_lyase"/>
    <property type="match status" value="1"/>
</dbReference>
<feature type="active site" evidence="3">
    <location>
        <position position="113"/>
    </location>
</feature>
<organism evidence="5 6">
    <name type="scientific">Methylophaga muralis</name>
    <dbReference type="NCBI Taxonomy" id="291169"/>
    <lineage>
        <taxon>Bacteria</taxon>
        <taxon>Pseudomonadati</taxon>
        <taxon>Pseudomonadota</taxon>
        <taxon>Gammaproteobacteria</taxon>
        <taxon>Thiotrichales</taxon>
        <taxon>Piscirickettsiaceae</taxon>
        <taxon>Methylophaga</taxon>
    </lineage>
</organism>
<evidence type="ECO:0000256" key="3">
    <source>
        <dbReference type="HAMAP-Rule" id="MF_00535"/>
    </source>
</evidence>
<comment type="catalytic activity">
    <reaction evidence="3">
        <text>cyanate + hydrogencarbonate + 3 H(+) = NH4(+) + 2 CO2</text>
        <dbReference type="Rhea" id="RHEA:11120"/>
        <dbReference type="ChEBI" id="CHEBI:15378"/>
        <dbReference type="ChEBI" id="CHEBI:16526"/>
        <dbReference type="ChEBI" id="CHEBI:17544"/>
        <dbReference type="ChEBI" id="CHEBI:28938"/>
        <dbReference type="ChEBI" id="CHEBI:29195"/>
        <dbReference type="EC" id="4.2.1.104"/>
    </reaction>
</comment>
<feature type="domain" description="Cyanate lyase C-terminal" evidence="4">
    <location>
        <begin position="74"/>
        <end position="146"/>
    </location>
</feature>
<evidence type="ECO:0000256" key="1">
    <source>
        <dbReference type="ARBA" id="ARBA00003561"/>
    </source>
</evidence>
<dbReference type="STRING" id="291169.A9E74_02037"/>
<dbReference type="InterPro" id="IPR008076">
    <property type="entry name" value="Cyanase"/>
</dbReference>
<proteinExistence type="inferred from homology"/>
<gene>
    <name evidence="3 5" type="primary">cynS</name>
    <name evidence="5" type="ORF">A9E74_02037</name>
</gene>
<dbReference type="HAMAP" id="MF_00535">
    <property type="entry name" value="Cyanate_hydrat"/>
    <property type="match status" value="1"/>
</dbReference>
<dbReference type="PANTHER" id="PTHR34186">
    <property type="entry name" value="CYANATE HYDRATASE"/>
    <property type="match status" value="1"/>
</dbReference>
<dbReference type="NCBIfam" id="TIGR00673">
    <property type="entry name" value="cynS"/>
    <property type="match status" value="1"/>
</dbReference>
<dbReference type="InterPro" id="IPR010982">
    <property type="entry name" value="Lambda_DNA-bd_dom_sf"/>
</dbReference>
<reference evidence="5 6" key="1">
    <citation type="submission" date="2016-07" db="EMBL/GenBank/DDBJ databases">
        <title>Draft Genome Sequence of Methylophaga muralis Bur 1.</title>
        <authorList>
            <person name="Vasilenko O.V."/>
            <person name="Doronina N.V."/>
            <person name="Shmareva M.N."/>
            <person name="Tarlachkov S.V."/>
            <person name="Mustakhimov I."/>
            <person name="Trotsenko Y.A."/>
        </authorList>
    </citation>
    <scope>NUCLEOTIDE SEQUENCE [LARGE SCALE GENOMIC DNA]</scope>
    <source>
        <strain evidence="5 6">Bur 1</strain>
    </source>
</reference>
<dbReference type="PIRSF" id="PIRSF001263">
    <property type="entry name" value="Cyanate_hydratas"/>
    <property type="match status" value="1"/>
</dbReference>
<comment type="similarity">
    <text evidence="3">Belongs to the cyanase family.</text>
</comment>
<evidence type="ECO:0000256" key="2">
    <source>
        <dbReference type="ARBA" id="ARBA00023239"/>
    </source>
</evidence>
<comment type="caution">
    <text evidence="5">The sequence shown here is derived from an EMBL/GenBank/DDBJ whole genome shotgun (WGS) entry which is preliminary data.</text>
</comment>
<comment type="function">
    <text evidence="1 3">Catalyzes the reaction of cyanate with bicarbonate to produce ammonia and carbon dioxide.</text>
</comment>
<name>A0A1E3GS54_9GAMM</name>
<dbReference type="EMBL" id="MCRI01000024">
    <property type="protein sequence ID" value="ODN66231.1"/>
    <property type="molecule type" value="Genomic_DNA"/>
</dbReference>
<feature type="active site" evidence="3">
    <location>
        <position position="87"/>
    </location>
</feature>
<dbReference type="EC" id="4.2.1.104" evidence="3"/>
<protein>
    <recommendedName>
        <fullName evidence="3">Cyanate hydratase</fullName>
        <shortName evidence="3">Cyanase</shortName>
        <ecNumber evidence="3">4.2.1.104</ecNumber>
    </recommendedName>
    <alternativeName>
        <fullName evidence="3">Cyanate hydrolase</fullName>
    </alternativeName>
    <alternativeName>
        <fullName evidence="3">Cyanate lyase</fullName>
    </alternativeName>
</protein>
<dbReference type="Pfam" id="PF21291">
    <property type="entry name" value="CYNS_N"/>
    <property type="match status" value="1"/>
</dbReference>
<dbReference type="SUPFAM" id="SSF55234">
    <property type="entry name" value="Cyanase C-terminal domain"/>
    <property type="match status" value="1"/>
</dbReference>
<dbReference type="CDD" id="cd00559">
    <property type="entry name" value="Cyanase_C"/>
    <property type="match status" value="1"/>
</dbReference>
<dbReference type="RefSeq" id="WP_069296456.1">
    <property type="nucleotide sequence ID" value="NZ_MCRI01000024.1"/>
</dbReference>
<sequence length="146" mass="16435">MNKLAMTQAIMVAKETKELTWEKIGAAIGMSPEWTASACLGMNSMPVETAKKLCQMMDLGTEVELALQKYPNKQWEQTVPTDPLLYRLYEMMSVYGPTIKEIVHEKCGDGIVSAIDFAMNIEKKPDPKGDRIVITLDGKFLPYKSW</sequence>
<dbReference type="SUPFAM" id="SSF47413">
    <property type="entry name" value="lambda repressor-like DNA-binding domains"/>
    <property type="match status" value="1"/>
</dbReference>
<dbReference type="Gene3D" id="1.10.260.40">
    <property type="entry name" value="lambda repressor-like DNA-binding domains"/>
    <property type="match status" value="1"/>
</dbReference>
<dbReference type="SMART" id="SM01116">
    <property type="entry name" value="Cyanate_lyase"/>
    <property type="match status" value="1"/>
</dbReference>
<keyword evidence="2 3" id="KW-0456">Lyase</keyword>
<evidence type="ECO:0000313" key="5">
    <source>
        <dbReference type="EMBL" id="ODN66231.1"/>
    </source>
</evidence>
<dbReference type="InterPro" id="IPR003712">
    <property type="entry name" value="Cyanate_lyase_C"/>
</dbReference>
<keyword evidence="6" id="KW-1185">Reference proteome</keyword>
<dbReference type="Proteomes" id="UP000094379">
    <property type="component" value="Unassembled WGS sequence"/>
</dbReference>
<evidence type="ECO:0000259" key="4">
    <source>
        <dbReference type="SMART" id="SM01116"/>
    </source>
</evidence>
<dbReference type="GO" id="GO:0008824">
    <property type="term" value="F:cyanate hydratase activity"/>
    <property type="evidence" value="ECO:0007669"/>
    <property type="project" value="UniProtKB-UniRule"/>
</dbReference>
<evidence type="ECO:0000313" key="6">
    <source>
        <dbReference type="Proteomes" id="UP000094379"/>
    </source>
</evidence>
<dbReference type="PANTHER" id="PTHR34186:SF2">
    <property type="entry name" value="CYANATE HYDRATASE"/>
    <property type="match status" value="1"/>
</dbReference>
<dbReference type="InterPro" id="IPR048564">
    <property type="entry name" value="CYNS_N"/>
</dbReference>
<dbReference type="Gene3D" id="3.30.1160.10">
    <property type="entry name" value="Cyanate lyase, C-terminal domain"/>
    <property type="match status" value="1"/>
</dbReference>
<dbReference type="NCBIfam" id="NF002773">
    <property type="entry name" value="PRK02866.1"/>
    <property type="match status" value="1"/>
</dbReference>
<dbReference type="AlphaFoldDB" id="A0A1E3GS54"/>
<feature type="active site" evidence="3">
    <location>
        <position position="90"/>
    </location>
</feature>
<dbReference type="PRINTS" id="PR01693">
    <property type="entry name" value="CYANASE"/>
</dbReference>
<dbReference type="InterPro" id="IPR036581">
    <property type="entry name" value="Cyanate_lyase_C_sf"/>
</dbReference>